<keyword evidence="1" id="KW-0464">Manganese</keyword>
<proteinExistence type="predicted"/>
<name>A0ABZ0Z057_9GAMM</name>
<dbReference type="EMBL" id="CP140153">
    <property type="protein sequence ID" value="WQH16969.1"/>
    <property type="molecule type" value="Genomic_DNA"/>
</dbReference>
<reference evidence="4 5" key="1">
    <citation type="submission" date="2023-11" db="EMBL/GenBank/DDBJ databases">
        <title>MicrobeMod: A computational toolkit for identifying prokaryotic methylation and restriction-modification with nanopore sequencing.</title>
        <authorList>
            <person name="Crits-Christoph A."/>
            <person name="Kang S.C."/>
            <person name="Lee H."/>
            <person name="Ostrov N."/>
        </authorList>
    </citation>
    <scope>NUCLEOTIDE SEQUENCE [LARGE SCALE GENOMIC DNA]</scope>
    <source>
        <strain evidence="4 5">ATCC 49870</strain>
    </source>
</reference>
<evidence type="ECO:0000259" key="3">
    <source>
        <dbReference type="PROSITE" id="PS50975"/>
    </source>
</evidence>
<keyword evidence="5" id="KW-1185">Reference proteome</keyword>
<keyword evidence="2" id="KW-0067">ATP-binding</keyword>
<dbReference type="RefSeq" id="WP_322521953.1">
    <property type="nucleotide sequence ID" value="NZ_CP140153.1"/>
</dbReference>
<dbReference type="InterPro" id="IPR039523">
    <property type="entry name" value="RimK-rel_E_lig_ATP-grasp"/>
</dbReference>
<dbReference type="Pfam" id="PF14397">
    <property type="entry name" value="ATPgrasp_ST"/>
    <property type="match status" value="1"/>
</dbReference>
<keyword evidence="2" id="KW-0547">Nucleotide-binding</keyword>
<evidence type="ECO:0000256" key="2">
    <source>
        <dbReference type="PROSITE-ProRule" id="PRU00409"/>
    </source>
</evidence>
<dbReference type="Proteomes" id="UP001327459">
    <property type="component" value="Chromosome"/>
</dbReference>
<accession>A0ABZ0Z057</accession>
<protein>
    <submittedName>
        <fullName evidence="4">Alpha-L-glutamate ligase-like protein</fullName>
    </submittedName>
</protein>
<feature type="domain" description="ATP-grasp" evidence="3">
    <location>
        <begin position="47"/>
        <end position="305"/>
    </location>
</feature>
<evidence type="ECO:0000313" key="5">
    <source>
        <dbReference type="Proteomes" id="UP001327459"/>
    </source>
</evidence>
<dbReference type="NCBIfam" id="TIGR02291">
    <property type="entry name" value="rimK_rel_E_lig"/>
    <property type="match status" value="1"/>
</dbReference>
<organism evidence="4 5">
    <name type="scientific">Guyparkeria halophila</name>
    <dbReference type="NCBI Taxonomy" id="47960"/>
    <lineage>
        <taxon>Bacteria</taxon>
        <taxon>Pseudomonadati</taxon>
        <taxon>Pseudomonadota</taxon>
        <taxon>Gammaproteobacteria</taxon>
        <taxon>Chromatiales</taxon>
        <taxon>Thioalkalibacteraceae</taxon>
        <taxon>Guyparkeria</taxon>
    </lineage>
</organism>
<dbReference type="InterPro" id="IPR011758">
    <property type="entry name" value="RimK-rel_E_lig"/>
</dbReference>
<gene>
    <name evidence="4" type="ORF">SR882_03430</name>
</gene>
<dbReference type="Gene3D" id="3.30.470.20">
    <property type="entry name" value="ATP-grasp fold, B domain"/>
    <property type="match status" value="1"/>
</dbReference>
<dbReference type="PANTHER" id="PTHR21621:SF0">
    <property type="entry name" value="BETA-CITRYLGLUTAMATE SYNTHASE B-RELATED"/>
    <property type="match status" value="1"/>
</dbReference>
<dbReference type="PANTHER" id="PTHR21621">
    <property type="entry name" value="RIBOSOMAL PROTEIN S6 MODIFICATION PROTEIN"/>
    <property type="match status" value="1"/>
</dbReference>
<sequence length="326" mass="35575">MAINWPISPRRLKELGVLGMNQRNGEFIAEMNARRFYPLVDDKLLTKELAEESGLHVPALYGVISSTHQIKNLSKLVGEHEEFVIKPANGAGGDGILVLEGKQSDRPLVYRKSSGKAIGIDAIALHISNILAGAYSLGGRPDVAMIEYRVKFSPLFEKISFQGVPDIRTIVYRGYPVMAMVRLPTTQSDGKANLHQGAIGAGVDMAGGRTLDGVAHNRRVTHHPDTREPISGVDIPGWQSLLEMAAKCSDITGLGYLGVDVVLDRDLGPLILELNARPGLSIQVANGEGLRHRIERVDRHVDHLLSDETAAERAAWSREHLAPMNL</sequence>
<evidence type="ECO:0000313" key="4">
    <source>
        <dbReference type="EMBL" id="WQH16969.1"/>
    </source>
</evidence>
<dbReference type="PROSITE" id="PS50975">
    <property type="entry name" value="ATP_GRASP"/>
    <property type="match status" value="1"/>
</dbReference>
<dbReference type="InterPro" id="IPR011761">
    <property type="entry name" value="ATP-grasp"/>
</dbReference>
<dbReference type="SUPFAM" id="SSF56059">
    <property type="entry name" value="Glutathione synthetase ATP-binding domain-like"/>
    <property type="match status" value="1"/>
</dbReference>
<evidence type="ECO:0000256" key="1">
    <source>
        <dbReference type="ARBA" id="ARBA00023211"/>
    </source>
</evidence>